<dbReference type="OrthoDB" id="1341942at2"/>
<keyword evidence="2" id="KW-1185">Reference proteome</keyword>
<evidence type="ECO:0000313" key="1">
    <source>
        <dbReference type="EMBL" id="SHM27660.1"/>
    </source>
</evidence>
<proteinExistence type="predicted"/>
<dbReference type="AlphaFoldDB" id="A0A1M7HGT3"/>
<organism evidence="1 2">
    <name type="scientific">Flavobacterium xanthum</name>
    <dbReference type="NCBI Taxonomy" id="69322"/>
    <lineage>
        <taxon>Bacteria</taxon>
        <taxon>Pseudomonadati</taxon>
        <taxon>Bacteroidota</taxon>
        <taxon>Flavobacteriia</taxon>
        <taxon>Flavobacteriales</taxon>
        <taxon>Flavobacteriaceae</taxon>
        <taxon>Flavobacterium</taxon>
    </lineage>
</organism>
<dbReference type="RefSeq" id="WP_073354333.1">
    <property type="nucleotide sequence ID" value="NZ_FRBU01000028.1"/>
</dbReference>
<accession>A0A1M7HGT3</accession>
<protein>
    <submittedName>
        <fullName evidence="1">Uncharacterized protein</fullName>
    </submittedName>
</protein>
<dbReference type="Proteomes" id="UP000184260">
    <property type="component" value="Unassembled WGS sequence"/>
</dbReference>
<gene>
    <name evidence="1" type="ORF">SAMN05443669_102827</name>
</gene>
<evidence type="ECO:0000313" key="2">
    <source>
        <dbReference type="Proteomes" id="UP000184260"/>
    </source>
</evidence>
<dbReference type="EMBL" id="FRBU01000028">
    <property type="protein sequence ID" value="SHM27660.1"/>
    <property type="molecule type" value="Genomic_DNA"/>
</dbReference>
<name>A0A1M7HGT3_9FLAO</name>
<reference evidence="2" key="1">
    <citation type="submission" date="2016-11" db="EMBL/GenBank/DDBJ databases">
        <authorList>
            <person name="Varghese N."/>
            <person name="Submissions S."/>
        </authorList>
    </citation>
    <scope>NUCLEOTIDE SEQUENCE [LARGE SCALE GENOMIC DNA]</scope>
    <source>
        <strain evidence="2">DSM 3661</strain>
    </source>
</reference>
<dbReference type="STRING" id="69322.SAMN05443669_102827"/>
<sequence length="173" mass="19866">MKCILTCSIVLFTTLFFGQNNKTVEPAVFIDLNLVPSNTIEYVEPNEIESIHVVKKDSIINGILYRGQINITSKNPKKYDFISLEQIKSQFTKIKSNDVIYMVNGAFIKDNIDTFKLDRNYILEVEVTNSEAFYNFRKSDTKFDIINILGKTKENLDNKNKILLRGQEGIGIK</sequence>